<dbReference type="RefSeq" id="WP_336473782.1">
    <property type="nucleotide sequence ID" value="NZ_JBAWSX010000014.1"/>
</dbReference>
<evidence type="ECO:0000313" key="2">
    <source>
        <dbReference type="Proteomes" id="UP001372526"/>
    </source>
</evidence>
<organism evidence="1 2">
    <name type="scientific">Bacillus bruguierae</name>
    <dbReference type="NCBI Taxonomy" id="3127667"/>
    <lineage>
        <taxon>Bacteria</taxon>
        <taxon>Bacillati</taxon>
        <taxon>Bacillota</taxon>
        <taxon>Bacilli</taxon>
        <taxon>Bacillales</taxon>
        <taxon>Bacillaceae</taxon>
        <taxon>Bacillus</taxon>
    </lineage>
</organism>
<protein>
    <recommendedName>
        <fullName evidence="3">YwqJ-like deaminase</fullName>
    </recommendedName>
</protein>
<name>A0ABU8FL67_9BACI</name>
<dbReference type="EMBL" id="JBAWSX010000014">
    <property type="protein sequence ID" value="MEI4803438.1"/>
    <property type="molecule type" value="Genomic_DNA"/>
</dbReference>
<evidence type="ECO:0008006" key="3">
    <source>
        <dbReference type="Google" id="ProtNLM"/>
    </source>
</evidence>
<keyword evidence="2" id="KW-1185">Reference proteome</keyword>
<evidence type="ECO:0000313" key="1">
    <source>
        <dbReference type="EMBL" id="MEI4803438.1"/>
    </source>
</evidence>
<reference evidence="1 2" key="1">
    <citation type="submission" date="2024-01" db="EMBL/GenBank/DDBJ databases">
        <title>Seven novel Bacillus-like species.</title>
        <authorList>
            <person name="Liu G."/>
        </authorList>
    </citation>
    <scope>NUCLEOTIDE SEQUENCE [LARGE SCALE GENOMIC DNA]</scope>
    <source>
        <strain evidence="1 2">FJAT-51639</strain>
    </source>
</reference>
<dbReference type="PANTHER" id="PTHR34976">
    <property type="entry name" value="RIBONUCLEASE YQCG-RELATED"/>
    <property type="match status" value="1"/>
</dbReference>
<sequence>MDVSYKVRAWQDMKDGMNKLTKDTFVNLRQANNLVKDIQERIQDLDSDRSIYFHHKDQLETIGKLHNAYTDLDSYCDQAGQAVYEHIDKPFVETMDRFAQEMRDISIKNFETTNRIGSTTTTIVDSRSYGGTPQTITTTKPKITVDDIFRDSEAFNEVLRAEYEEWKRRDPNMNLDYEEYRRRVPSTRGFEYRSIEDEQKQLEAFRDFGLGVLTVGATFICPPLGVAASLIFGGLQVKSASDGEDWGTHRKLSEGERTERYVSGALEFITSGVGIVKGFQNIGSLGRSSEGAMGFNPNEGKNVVQSLGDNNTLKNALNTVGNTPIPVRVKWADTGIEGVKLPYSEYSTVGEIAGRFAKTDEIKGIEASLAERIGNVGSGKGVSNADIISKSLNDSKTALAEHVEYIKNGGIVKPTGGKFAPSKVSAIVDTKTGKIYYGYSGKTGFNPSRTEVLHEDLQKLIERTKDLAKKDINNPYVEKGSFEKWDVDNCAEIQAVNQALNDGAKIEDMFVRTVNFKTGEFADFCKNCKVTFSEFMKAAE</sequence>
<dbReference type="InterPro" id="IPR051768">
    <property type="entry name" value="Bact_secretion_toxin"/>
</dbReference>
<gene>
    <name evidence="1" type="ORF">WAZ07_19635</name>
</gene>
<accession>A0ABU8FL67</accession>
<dbReference type="PANTHER" id="PTHR34976:SF2">
    <property type="entry name" value="TYPE VII SECRETION SYSTEM PROTEIN ESSD"/>
    <property type="match status" value="1"/>
</dbReference>
<dbReference type="Proteomes" id="UP001372526">
    <property type="component" value="Unassembled WGS sequence"/>
</dbReference>
<comment type="caution">
    <text evidence="1">The sequence shown here is derived from an EMBL/GenBank/DDBJ whole genome shotgun (WGS) entry which is preliminary data.</text>
</comment>
<proteinExistence type="predicted"/>